<dbReference type="Gene3D" id="1.25.40.10">
    <property type="entry name" value="Tetratricopeptide repeat domain"/>
    <property type="match status" value="1"/>
</dbReference>
<organism evidence="11 12">
    <name type="scientific">Prosthecobacter vanneervenii</name>
    <dbReference type="NCBI Taxonomy" id="48466"/>
    <lineage>
        <taxon>Bacteria</taxon>
        <taxon>Pseudomonadati</taxon>
        <taxon>Verrucomicrobiota</taxon>
        <taxon>Verrucomicrobiia</taxon>
        <taxon>Verrucomicrobiales</taxon>
        <taxon>Verrucomicrobiaceae</taxon>
        <taxon>Prosthecobacter</taxon>
    </lineage>
</organism>
<evidence type="ECO:0000256" key="2">
    <source>
        <dbReference type="ARBA" id="ARBA00011375"/>
    </source>
</evidence>
<evidence type="ECO:0000256" key="10">
    <source>
        <dbReference type="SAM" id="SignalP"/>
    </source>
</evidence>
<evidence type="ECO:0000256" key="9">
    <source>
        <dbReference type="SAM" id="MobiDB-lite"/>
    </source>
</evidence>
<keyword evidence="5" id="KW-0802">TPR repeat</keyword>
<dbReference type="Pfam" id="PF21033">
    <property type="entry name" value="RMD1-3"/>
    <property type="match status" value="1"/>
</dbReference>
<dbReference type="PANTHER" id="PTHR16056:SF16">
    <property type="entry name" value="REGULATOR OF MICROTUBULE DYNAMICS PROTEIN 1"/>
    <property type="match status" value="1"/>
</dbReference>
<evidence type="ECO:0000313" key="11">
    <source>
        <dbReference type="EMBL" id="MBB5034990.1"/>
    </source>
</evidence>
<name>A0A7W7YF02_9BACT</name>
<evidence type="ECO:0000256" key="5">
    <source>
        <dbReference type="ARBA" id="ARBA00022803"/>
    </source>
</evidence>
<evidence type="ECO:0000256" key="1">
    <source>
        <dbReference type="ARBA" id="ARBA00004245"/>
    </source>
</evidence>
<keyword evidence="3" id="KW-0963">Cytoplasm</keyword>
<accession>A0A7W7YF02</accession>
<dbReference type="RefSeq" id="WP_184343323.1">
    <property type="nucleotide sequence ID" value="NZ_JACHIG010000012.1"/>
</dbReference>
<evidence type="ECO:0000256" key="7">
    <source>
        <dbReference type="ARBA" id="ARBA00039966"/>
    </source>
</evidence>
<dbReference type="SUPFAM" id="SSF48452">
    <property type="entry name" value="TPR-like"/>
    <property type="match status" value="1"/>
</dbReference>
<protein>
    <recommendedName>
        <fullName evidence="7">Regulator of microtubule dynamics protein 1</fullName>
    </recommendedName>
    <alternativeName>
        <fullName evidence="8">Protein FAM82B</fullName>
    </alternativeName>
</protein>
<feature type="region of interest" description="Disordered" evidence="9">
    <location>
        <begin position="225"/>
        <end position="247"/>
    </location>
</feature>
<dbReference type="PANTHER" id="PTHR16056">
    <property type="entry name" value="REGULATOR OF MICROTUBULE DYNAMICS PROTEIN"/>
    <property type="match status" value="1"/>
</dbReference>
<evidence type="ECO:0000313" key="12">
    <source>
        <dbReference type="Proteomes" id="UP000590740"/>
    </source>
</evidence>
<dbReference type="GO" id="GO:0005876">
    <property type="term" value="C:spindle microtubule"/>
    <property type="evidence" value="ECO:0007669"/>
    <property type="project" value="TreeGrafter"/>
</dbReference>
<gene>
    <name evidence="11" type="ORF">HNQ65_004598</name>
</gene>
<dbReference type="InterPro" id="IPR011990">
    <property type="entry name" value="TPR-like_helical_dom_sf"/>
</dbReference>
<reference evidence="11 12" key="1">
    <citation type="submission" date="2020-08" db="EMBL/GenBank/DDBJ databases">
        <title>Genomic Encyclopedia of Type Strains, Phase IV (KMG-IV): sequencing the most valuable type-strain genomes for metagenomic binning, comparative biology and taxonomic classification.</title>
        <authorList>
            <person name="Goeker M."/>
        </authorList>
    </citation>
    <scope>NUCLEOTIDE SEQUENCE [LARGE SCALE GENOMIC DNA]</scope>
    <source>
        <strain evidence="11 12">DSM 12252</strain>
    </source>
</reference>
<dbReference type="InterPro" id="IPR049039">
    <property type="entry name" value="RMD1-3_a_helical_rpt"/>
</dbReference>
<proteinExistence type="predicted"/>
<evidence type="ECO:0000256" key="4">
    <source>
        <dbReference type="ARBA" id="ARBA00022737"/>
    </source>
</evidence>
<dbReference type="Proteomes" id="UP000590740">
    <property type="component" value="Unassembled WGS sequence"/>
</dbReference>
<keyword evidence="12" id="KW-1185">Reference proteome</keyword>
<evidence type="ECO:0000256" key="3">
    <source>
        <dbReference type="ARBA" id="ARBA00022490"/>
    </source>
</evidence>
<feature type="chain" id="PRO_5031400749" description="Regulator of microtubule dynamics protein 1" evidence="10">
    <location>
        <begin position="19"/>
        <end position="247"/>
    </location>
</feature>
<dbReference type="GO" id="GO:0005737">
    <property type="term" value="C:cytoplasm"/>
    <property type="evidence" value="ECO:0007669"/>
    <property type="project" value="TreeGrafter"/>
</dbReference>
<feature type="signal peptide" evidence="10">
    <location>
        <begin position="1"/>
        <end position="18"/>
    </location>
</feature>
<dbReference type="EMBL" id="JACHIG010000012">
    <property type="protein sequence ID" value="MBB5034990.1"/>
    <property type="molecule type" value="Genomic_DNA"/>
</dbReference>
<comment type="caution">
    <text evidence="11">The sequence shown here is derived from an EMBL/GenBank/DDBJ whole genome shotgun (WGS) entry which is preliminary data.</text>
</comment>
<keyword evidence="6" id="KW-0206">Cytoskeleton</keyword>
<dbReference type="GO" id="GO:0008017">
    <property type="term" value="F:microtubule binding"/>
    <property type="evidence" value="ECO:0007669"/>
    <property type="project" value="TreeGrafter"/>
</dbReference>
<sequence length="247" mass="27251">MKAILTAAVLLLAGPVWANFAEMVKQGDAYDAQYKPEAALQFYLPAEKLNPNDAALLVKIARQYIYLMIGLPDKAARLKSGRTGLAYAERAVKIAPNESDPHLAVAICLGKITQLVSNREGVEASFKIKTAAETAIKLNPKSDYAWHVLGRWHQELAEIGGLTRAVAYIVYGGLPSASYDESVRCFQKAIALNPRRLIHYVELGRTYAFMGRKEEARKLIQQGLAMPSSEMDDAETKERGQKTLAEL</sequence>
<keyword evidence="10" id="KW-0732">Signal</keyword>
<comment type="subcellular location">
    <subcellularLocation>
        <location evidence="1">Cytoplasm</location>
        <location evidence="1">Cytoskeleton</location>
    </subcellularLocation>
</comment>
<evidence type="ECO:0000256" key="8">
    <source>
        <dbReference type="ARBA" id="ARBA00041958"/>
    </source>
</evidence>
<dbReference type="AlphaFoldDB" id="A0A7W7YF02"/>
<dbReference type="GO" id="GO:0097431">
    <property type="term" value="C:mitotic spindle pole"/>
    <property type="evidence" value="ECO:0007669"/>
    <property type="project" value="TreeGrafter"/>
</dbReference>
<evidence type="ECO:0000256" key="6">
    <source>
        <dbReference type="ARBA" id="ARBA00023212"/>
    </source>
</evidence>
<comment type="subunit">
    <text evidence="2">Interacts with microtubules.</text>
</comment>
<keyword evidence="4" id="KW-0677">Repeat</keyword>